<evidence type="ECO:0000256" key="11">
    <source>
        <dbReference type="RuleBase" id="RU361169"/>
    </source>
</evidence>
<dbReference type="InterPro" id="IPR000743">
    <property type="entry name" value="Glyco_hydro_28"/>
</dbReference>
<proteinExistence type="inferred from homology"/>
<dbReference type="EC" id="3.2.1.15" evidence="2"/>
<comment type="caution">
    <text evidence="13">The sequence shown here is derived from an EMBL/GenBank/DDBJ whole genome shotgun (WGS) entry which is preliminary data.</text>
</comment>
<feature type="signal peptide" evidence="12">
    <location>
        <begin position="1"/>
        <end position="19"/>
    </location>
</feature>
<evidence type="ECO:0000256" key="4">
    <source>
        <dbReference type="ARBA" id="ARBA00022737"/>
    </source>
</evidence>
<feature type="chain" id="PRO_5042073697" description="endo-polygalacturonase" evidence="12">
    <location>
        <begin position="20"/>
        <end position="367"/>
    </location>
</feature>
<dbReference type="EMBL" id="JARJCN010000041">
    <property type="protein sequence ID" value="KAJ7083309.1"/>
    <property type="molecule type" value="Genomic_DNA"/>
</dbReference>
<feature type="active site" evidence="10">
    <location>
        <position position="228"/>
    </location>
</feature>
<keyword evidence="7 11" id="KW-0326">Glycosidase</keyword>
<evidence type="ECO:0000256" key="6">
    <source>
        <dbReference type="ARBA" id="ARBA00023157"/>
    </source>
</evidence>
<dbReference type="Proteomes" id="UP001222325">
    <property type="component" value="Unassembled WGS sequence"/>
</dbReference>
<dbReference type="PROSITE" id="PS00502">
    <property type="entry name" value="POLYGALACTURONASE"/>
    <property type="match status" value="1"/>
</dbReference>
<organism evidence="13 14">
    <name type="scientific">Mycena belliarum</name>
    <dbReference type="NCBI Taxonomy" id="1033014"/>
    <lineage>
        <taxon>Eukaryota</taxon>
        <taxon>Fungi</taxon>
        <taxon>Dikarya</taxon>
        <taxon>Basidiomycota</taxon>
        <taxon>Agaricomycotina</taxon>
        <taxon>Agaricomycetes</taxon>
        <taxon>Agaricomycetidae</taxon>
        <taxon>Agaricales</taxon>
        <taxon>Marasmiineae</taxon>
        <taxon>Mycenaceae</taxon>
        <taxon>Mycena</taxon>
    </lineage>
</organism>
<evidence type="ECO:0000256" key="9">
    <source>
        <dbReference type="ARBA" id="ARBA00034074"/>
    </source>
</evidence>
<dbReference type="InterPro" id="IPR050434">
    <property type="entry name" value="Glycosyl_hydrlase_28"/>
</dbReference>
<accession>A0AAD6U177</accession>
<comment type="similarity">
    <text evidence="1 11">Belongs to the glycosyl hydrolase 28 family.</text>
</comment>
<evidence type="ECO:0000256" key="10">
    <source>
        <dbReference type="PROSITE-ProRule" id="PRU10052"/>
    </source>
</evidence>
<protein>
    <recommendedName>
        <fullName evidence="2">endo-polygalacturonase</fullName>
        <ecNumber evidence="2">3.2.1.15</ecNumber>
    </recommendedName>
</protein>
<evidence type="ECO:0000256" key="2">
    <source>
        <dbReference type="ARBA" id="ARBA00012736"/>
    </source>
</evidence>
<dbReference type="GO" id="GO:0045490">
    <property type="term" value="P:pectin catabolic process"/>
    <property type="evidence" value="ECO:0007669"/>
    <property type="project" value="TreeGrafter"/>
</dbReference>
<gene>
    <name evidence="13" type="ORF">B0H15DRAFT_420809</name>
</gene>
<comment type="catalytic activity">
    <reaction evidence="9">
        <text>(1,4-alpha-D-galacturonosyl)n+m + H2O = (1,4-alpha-D-galacturonosyl)n + (1,4-alpha-D-galacturonosyl)m.</text>
        <dbReference type="EC" id="3.2.1.15"/>
    </reaction>
</comment>
<keyword evidence="6" id="KW-1015">Disulfide bond</keyword>
<dbReference type="Pfam" id="PF00295">
    <property type="entry name" value="Glyco_hydro_28"/>
    <property type="match status" value="1"/>
</dbReference>
<dbReference type="SMART" id="SM00710">
    <property type="entry name" value="PbH1"/>
    <property type="match status" value="6"/>
</dbReference>
<keyword evidence="14" id="KW-1185">Reference proteome</keyword>
<evidence type="ECO:0000256" key="8">
    <source>
        <dbReference type="ARBA" id="ARBA00023316"/>
    </source>
</evidence>
<name>A0AAD6U177_9AGAR</name>
<dbReference type="PANTHER" id="PTHR31884:SF1">
    <property type="entry name" value="POLYGALACTURONASE"/>
    <property type="match status" value="1"/>
</dbReference>
<dbReference type="InterPro" id="IPR006626">
    <property type="entry name" value="PbH1"/>
</dbReference>
<evidence type="ECO:0000256" key="1">
    <source>
        <dbReference type="ARBA" id="ARBA00008834"/>
    </source>
</evidence>
<evidence type="ECO:0000313" key="13">
    <source>
        <dbReference type="EMBL" id="KAJ7083309.1"/>
    </source>
</evidence>
<dbReference type="GO" id="GO:0071555">
    <property type="term" value="P:cell wall organization"/>
    <property type="evidence" value="ECO:0007669"/>
    <property type="project" value="UniProtKB-KW"/>
</dbReference>
<dbReference type="GO" id="GO:0004650">
    <property type="term" value="F:polygalacturonase activity"/>
    <property type="evidence" value="ECO:0007669"/>
    <property type="project" value="UniProtKB-EC"/>
</dbReference>
<keyword evidence="4" id="KW-0677">Repeat</keyword>
<dbReference type="InterPro" id="IPR012334">
    <property type="entry name" value="Pectin_lyas_fold"/>
</dbReference>
<dbReference type="Gene3D" id="2.160.20.10">
    <property type="entry name" value="Single-stranded right-handed beta-helix, Pectin lyase-like"/>
    <property type="match status" value="1"/>
</dbReference>
<dbReference type="PANTHER" id="PTHR31884">
    <property type="entry name" value="POLYGALACTURONASE"/>
    <property type="match status" value="1"/>
</dbReference>
<dbReference type="SUPFAM" id="SSF51126">
    <property type="entry name" value="Pectin lyase-like"/>
    <property type="match status" value="1"/>
</dbReference>
<keyword evidence="3 12" id="KW-0732">Signal</keyword>
<keyword evidence="5 11" id="KW-0378">Hydrolase</keyword>
<keyword evidence="8" id="KW-0961">Cell wall biogenesis/degradation</keyword>
<sequence length="367" mass="36286">MPSLTSFMQLAALVAVAVAAPGNMTASTTETAKRATCTVNSVSSASSLSGCTAVVITAFTVPSGQTVTIAAASGATITMQGDITFAKTTAAGPLLTLNTPNVVFNGGNHKINGNGALYWDGKGSNGGVTKPHPFIKFKGSGTFEAVTVLNSPAQAISVGTTGKTLIQSVTVDNSAGDAGALGHNTDGFDISASSVTLSNVVVKNQDDCMAINSGSTIVVEDSTCSGGHGISIGSIATGKTVSGVTIARNTITNGLYGLRIKVDANATGASVSNVKYEANTISGITVYGVLITQSYPDNDGKPGTGAPISGVSFTGGTTNVAVGSSAHRLVVDCGACSGTWDFSGLHATGGVGSIVAANKATISGGTY</sequence>
<evidence type="ECO:0000256" key="5">
    <source>
        <dbReference type="ARBA" id="ARBA00022801"/>
    </source>
</evidence>
<dbReference type="InterPro" id="IPR011050">
    <property type="entry name" value="Pectin_lyase_fold/virulence"/>
</dbReference>
<evidence type="ECO:0000313" key="14">
    <source>
        <dbReference type="Proteomes" id="UP001222325"/>
    </source>
</evidence>
<reference evidence="13" key="1">
    <citation type="submission" date="2023-03" db="EMBL/GenBank/DDBJ databases">
        <title>Massive genome expansion in bonnet fungi (Mycena s.s.) driven by repeated elements and novel gene families across ecological guilds.</title>
        <authorList>
            <consortium name="Lawrence Berkeley National Laboratory"/>
            <person name="Harder C.B."/>
            <person name="Miyauchi S."/>
            <person name="Viragh M."/>
            <person name="Kuo A."/>
            <person name="Thoen E."/>
            <person name="Andreopoulos B."/>
            <person name="Lu D."/>
            <person name="Skrede I."/>
            <person name="Drula E."/>
            <person name="Henrissat B."/>
            <person name="Morin E."/>
            <person name="Kohler A."/>
            <person name="Barry K."/>
            <person name="LaButti K."/>
            <person name="Morin E."/>
            <person name="Salamov A."/>
            <person name="Lipzen A."/>
            <person name="Mereny Z."/>
            <person name="Hegedus B."/>
            <person name="Baldrian P."/>
            <person name="Stursova M."/>
            <person name="Weitz H."/>
            <person name="Taylor A."/>
            <person name="Grigoriev I.V."/>
            <person name="Nagy L.G."/>
            <person name="Martin F."/>
            <person name="Kauserud H."/>
        </authorList>
    </citation>
    <scope>NUCLEOTIDE SEQUENCE</scope>
    <source>
        <strain evidence="13">CBHHK173m</strain>
    </source>
</reference>
<evidence type="ECO:0000256" key="3">
    <source>
        <dbReference type="ARBA" id="ARBA00022729"/>
    </source>
</evidence>
<dbReference type="AlphaFoldDB" id="A0AAD6U177"/>
<evidence type="ECO:0000256" key="12">
    <source>
        <dbReference type="SAM" id="SignalP"/>
    </source>
</evidence>
<evidence type="ECO:0000256" key="7">
    <source>
        <dbReference type="ARBA" id="ARBA00023295"/>
    </source>
</evidence>
<dbReference type="GO" id="GO:0005576">
    <property type="term" value="C:extracellular region"/>
    <property type="evidence" value="ECO:0007669"/>
    <property type="project" value="TreeGrafter"/>
</dbReference>